<dbReference type="Pfam" id="PF00664">
    <property type="entry name" value="ABC_membrane"/>
    <property type="match status" value="1"/>
</dbReference>
<dbReference type="SUPFAM" id="SSF52540">
    <property type="entry name" value="P-loop containing nucleoside triphosphate hydrolases"/>
    <property type="match status" value="1"/>
</dbReference>
<dbReference type="InterPro" id="IPR039421">
    <property type="entry name" value="Type_1_exporter"/>
</dbReference>
<evidence type="ECO:0000313" key="11">
    <source>
        <dbReference type="Proteomes" id="UP001168435"/>
    </source>
</evidence>
<keyword evidence="6 7" id="KW-0472">Membrane</keyword>
<keyword evidence="2 7" id="KW-0812">Transmembrane</keyword>
<protein>
    <submittedName>
        <fullName evidence="10">ATP-binding cassette domain-containing protein</fullName>
    </submittedName>
</protein>
<dbReference type="PROSITE" id="PS00211">
    <property type="entry name" value="ABC_TRANSPORTER_1"/>
    <property type="match status" value="1"/>
</dbReference>
<dbReference type="Proteomes" id="UP001168435">
    <property type="component" value="Unassembled WGS sequence"/>
</dbReference>
<feature type="domain" description="ABC transmembrane type-1" evidence="9">
    <location>
        <begin position="176"/>
        <end position="452"/>
    </location>
</feature>
<organism evidence="10 11">
    <name type="scientific">Collinsella ihumii</name>
    <dbReference type="NCBI Taxonomy" id="1720204"/>
    <lineage>
        <taxon>Bacteria</taxon>
        <taxon>Bacillati</taxon>
        <taxon>Actinomycetota</taxon>
        <taxon>Coriobacteriia</taxon>
        <taxon>Coriobacteriales</taxon>
        <taxon>Coriobacteriaceae</taxon>
        <taxon>Collinsella</taxon>
    </lineage>
</organism>
<evidence type="ECO:0000256" key="5">
    <source>
        <dbReference type="ARBA" id="ARBA00022989"/>
    </source>
</evidence>
<evidence type="ECO:0000256" key="6">
    <source>
        <dbReference type="ARBA" id="ARBA00023136"/>
    </source>
</evidence>
<keyword evidence="4 10" id="KW-0067">ATP-binding</keyword>
<feature type="transmembrane region" description="Helical" evidence="7">
    <location>
        <begin position="285"/>
        <end position="304"/>
    </location>
</feature>
<proteinExistence type="predicted"/>
<comment type="caution">
    <text evidence="10">The sequence shown here is derived from an EMBL/GenBank/DDBJ whole genome shotgun (WGS) entry which is preliminary data.</text>
</comment>
<dbReference type="SMART" id="SM00382">
    <property type="entry name" value="AAA"/>
    <property type="match status" value="1"/>
</dbReference>
<dbReference type="GO" id="GO:0005524">
    <property type="term" value="F:ATP binding"/>
    <property type="evidence" value="ECO:0007669"/>
    <property type="project" value="UniProtKB-KW"/>
</dbReference>
<dbReference type="PROSITE" id="PS50893">
    <property type="entry name" value="ABC_TRANSPORTER_2"/>
    <property type="match status" value="1"/>
</dbReference>
<evidence type="ECO:0000256" key="1">
    <source>
        <dbReference type="ARBA" id="ARBA00004651"/>
    </source>
</evidence>
<evidence type="ECO:0000256" key="2">
    <source>
        <dbReference type="ARBA" id="ARBA00022692"/>
    </source>
</evidence>
<comment type="subcellular location">
    <subcellularLocation>
        <location evidence="1">Cell membrane</location>
        <topology evidence="1">Multi-pass membrane protein</topology>
    </subcellularLocation>
</comment>
<feature type="domain" description="ABC transporter" evidence="8">
    <location>
        <begin position="485"/>
        <end position="717"/>
    </location>
</feature>
<sequence length="720" mass="76934">MDLFESQVEARRRFDDERLEQALHRLSDAVTGARTAEGASRLVQAGSALDHVLAYYGVEGGETPRGVKSMDELIQQRLRSTGIMCRPVRLSGAWYRDAMGAMLGFADDGLPVALIPLARGGYQFIDGMGPVRVNERSAKRLADEAWCFYRPLPQRELGVRDILLFMARSLDRGDIIALICAAAASTALGMVAPLVNRIVFGPVVEAGTASIIAPLAVLLVGVLVAQVIVGGIRQIVLARISTKLSVPLDAAMMMRALSLPASFFSRYQTGDLSERLAIVGEVGRLIQDVVLTALLNALFAMAYVGQIAAIAPAMAAPTVGVALLTTAVTALVAAAQMRVTARRLDLGARLSGWQYALIEGLQKIKLVGAEKRAFATWANLYHRQARLTYNGPVLTRLSSTIQMAVASLGTIVFYLSAAAGGLSVAEYMAFTSAYGAVSAALAALGAAAVNMACIRPYLSMADPLLKTVPETSESKRALERMSGGFELNHVTFAYGDDRPVLEDLTLKVRPGEYVAVVGKTGCGKSTLMRLLLGFERPQRGAVYYDGRDLASVDAGSVRKRIGVVLQDGRLFAGSIYDNIAISAPGLTLEQAWEAAELAGLSDDIDAMPMGMNTMVTEGGGGMSGGQRQRIMIARAIAAKPKILMFDEATSALDNVTQKIVSDSLESLKCTRLVIAHRLSTIRACSRIVVLDGGRIVEDGTYDELVERGGLFADLVARQQV</sequence>
<evidence type="ECO:0000259" key="8">
    <source>
        <dbReference type="PROSITE" id="PS50893"/>
    </source>
</evidence>
<reference evidence="10" key="2">
    <citation type="submission" date="2024-05" db="EMBL/GenBank/DDBJ databases">
        <title>Identification and characterization of horizontal gene transfer across gut microbiota members of farm animals based on homology search.</title>
        <authorList>
            <person name="Schwarzerova J."/>
            <person name="Nykrynova M."/>
            <person name="Jureckova K."/>
            <person name="Cejkova D."/>
            <person name="Rychlik I."/>
        </authorList>
    </citation>
    <scope>NUCLEOTIDE SEQUENCE</scope>
    <source>
        <strain evidence="10">176_SSukc20</strain>
    </source>
</reference>
<dbReference type="RefSeq" id="WP_204540070.1">
    <property type="nucleotide sequence ID" value="NZ_JAUEIQ010000003.1"/>
</dbReference>
<dbReference type="Gene3D" id="1.20.1560.10">
    <property type="entry name" value="ABC transporter type 1, transmembrane domain"/>
    <property type="match status" value="1"/>
</dbReference>
<feature type="transmembrane region" description="Helical" evidence="7">
    <location>
        <begin position="211"/>
        <end position="232"/>
    </location>
</feature>
<reference evidence="10" key="1">
    <citation type="submission" date="2023-06" db="EMBL/GenBank/DDBJ databases">
        <authorList>
            <person name="Zeman M."/>
            <person name="Kubasova T."/>
            <person name="Jahodarova E."/>
            <person name="Nykrynova M."/>
            <person name="Rychlik I."/>
        </authorList>
    </citation>
    <scope>NUCLEOTIDE SEQUENCE</scope>
    <source>
        <strain evidence="10">176_SSukc20</strain>
    </source>
</reference>
<dbReference type="SUPFAM" id="SSF90123">
    <property type="entry name" value="ABC transporter transmembrane region"/>
    <property type="match status" value="1"/>
</dbReference>
<evidence type="ECO:0000256" key="4">
    <source>
        <dbReference type="ARBA" id="ARBA00022840"/>
    </source>
</evidence>
<gene>
    <name evidence="10" type="ORF">QVN30_04140</name>
</gene>
<evidence type="ECO:0000256" key="7">
    <source>
        <dbReference type="SAM" id="Phobius"/>
    </source>
</evidence>
<feature type="transmembrane region" description="Helical" evidence="7">
    <location>
        <begin position="431"/>
        <end position="454"/>
    </location>
</feature>
<feature type="transmembrane region" description="Helical" evidence="7">
    <location>
        <begin position="175"/>
        <end position="199"/>
    </location>
</feature>
<feature type="transmembrane region" description="Helical" evidence="7">
    <location>
        <begin position="404"/>
        <end position="425"/>
    </location>
</feature>
<dbReference type="InterPro" id="IPR027417">
    <property type="entry name" value="P-loop_NTPase"/>
</dbReference>
<dbReference type="InterPro" id="IPR003439">
    <property type="entry name" value="ABC_transporter-like_ATP-bd"/>
</dbReference>
<dbReference type="InterPro" id="IPR003593">
    <property type="entry name" value="AAA+_ATPase"/>
</dbReference>
<evidence type="ECO:0000259" key="9">
    <source>
        <dbReference type="PROSITE" id="PS50929"/>
    </source>
</evidence>
<dbReference type="Pfam" id="PF00005">
    <property type="entry name" value="ABC_tran"/>
    <property type="match status" value="1"/>
</dbReference>
<dbReference type="EMBL" id="JAUEIQ010000003">
    <property type="protein sequence ID" value="MDN0063493.1"/>
    <property type="molecule type" value="Genomic_DNA"/>
</dbReference>
<keyword evidence="5 7" id="KW-1133">Transmembrane helix</keyword>
<feature type="transmembrane region" description="Helical" evidence="7">
    <location>
        <begin position="310"/>
        <end position="334"/>
    </location>
</feature>
<evidence type="ECO:0000313" key="10">
    <source>
        <dbReference type="EMBL" id="MDN0063493.1"/>
    </source>
</evidence>
<dbReference type="Gene3D" id="3.40.50.300">
    <property type="entry name" value="P-loop containing nucleotide triphosphate hydrolases"/>
    <property type="match status" value="1"/>
</dbReference>
<accession>A0ABT7XDT7</accession>
<dbReference type="PANTHER" id="PTHR24221:SF654">
    <property type="entry name" value="ATP-BINDING CASSETTE SUB-FAMILY B MEMBER 6"/>
    <property type="match status" value="1"/>
</dbReference>
<keyword evidence="11" id="KW-1185">Reference proteome</keyword>
<name>A0ABT7XDT7_9ACTN</name>
<dbReference type="InterPro" id="IPR011527">
    <property type="entry name" value="ABC1_TM_dom"/>
</dbReference>
<keyword evidence="3" id="KW-0547">Nucleotide-binding</keyword>
<dbReference type="InterPro" id="IPR017871">
    <property type="entry name" value="ABC_transporter-like_CS"/>
</dbReference>
<dbReference type="PANTHER" id="PTHR24221">
    <property type="entry name" value="ATP-BINDING CASSETTE SUB-FAMILY B"/>
    <property type="match status" value="1"/>
</dbReference>
<evidence type="ECO:0000256" key="3">
    <source>
        <dbReference type="ARBA" id="ARBA00022741"/>
    </source>
</evidence>
<dbReference type="InterPro" id="IPR036640">
    <property type="entry name" value="ABC1_TM_sf"/>
</dbReference>
<dbReference type="PROSITE" id="PS50929">
    <property type="entry name" value="ABC_TM1F"/>
    <property type="match status" value="1"/>
</dbReference>